<dbReference type="SUPFAM" id="SSF52266">
    <property type="entry name" value="SGNH hydrolase"/>
    <property type="match status" value="1"/>
</dbReference>
<feature type="compositionally biased region" description="Polar residues" evidence="1">
    <location>
        <begin position="723"/>
        <end position="735"/>
    </location>
</feature>
<dbReference type="PANTHER" id="PTHR34407">
    <property type="entry name" value="EXPRESSED PROTEIN"/>
    <property type="match status" value="1"/>
</dbReference>
<dbReference type="PANTHER" id="PTHR34407:SF1">
    <property type="entry name" value="SGNH HYDROLASE-TYPE ESTERASE DOMAIN-CONTAINING PROTEIN"/>
    <property type="match status" value="1"/>
</dbReference>
<sequence length="735" mass="77154">MGPIKDFLFILLAIAKLPLSICYQHATSPRIENLTDVEIKYANIYWYYDPAARVVHANKTYHRSGRSSASGPHISLEYRFVVPLPERLAGLAYVGHAARLRLVLERARNGQPLIVGALGGSITFGQSVGGWKGSYVKIFTDWLNAAMPPPHRQPRRRAAEEGNATAAEASAQSGSAATNALAGAPLAAAQRTLKGLSAIASVGMADVERGDTAAVKDLAAAGAIRGQAAGAEQGRVTALTSRKMLAGIAAATTGAMLDTPDATGGAKPPTEATAPQRDGGTGSYRDGHAGSWRGQPLRHDFLNGAVPGTQSAYMSSCLRYHLPPAVDIVFVEYAANDSPAPRWTFADPCRRSLERLLRKLLNLPSQPAVVLVNMYAIGAARGKYLHTAERDFMEFATYYSLPAVSLKAAVLPSAAVAGAAAVSLGAIFNGGHNHPGRGGHVVITELLITLCLSLLRSSTDSEGSDTWVAPVIDDAGAAPAVTAAAATDALAALEAVASRPLPPPLANGNYESSESTCYIEHDLQGLILAPLEGWEWTDEGRGKWGYVAMAPGKTLRLKVNTRLVGNRSADHAAASIIVQIAYLQSYIGMGTARLVCMEGCRCRPLTIDAYDKRDVSVTSMADLKVTQHPDCVLALTTKGPSQQAVIAAAGNWKNTTASGGGGDDGGSPAEGLSASREGESGAAWNKFKLMGVVVGEEPGAEEGGVTWMRDESHETAHAMQVTGKGSSATTHTHKR</sequence>
<dbReference type="EMBL" id="BSDZ01000010">
    <property type="protein sequence ID" value="GLI61409.1"/>
    <property type="molecule type" value="Genomic_DNA"/>
</dbReference>
<dbReference type="CDD" id="cd00229">
    <property type="entry name" value="SGNH_hydrolase"/>
    <property type="match status" value="1"/>
</dbReference>
<comment type="caution">
    <text evidence="3">The sequence shown here is derived from an EMBL/GenBank/DDBJ whole genome shotgun (WGS) entry which is preliminary data.</text>
</comment>
<evidence type="ECO:0000313" key="4">
    <source>
        <dbReference type="Proteomes" id="UP001165090"/>
    </source>
</evidence>
<reference evidence="3 4" key="1">
    <citation type="journal article" date="2023" name="IScience">
        <title>Expanded male sex-determining region conserved during the evolution of homothallism in the green alga Volvox.</title>
        <authorList>
            <person name="Yamamoto K."/>
            <person name="Matsuzaki R."/>
            <person name="Mahakham W."/>
            <person name="Heman W."/>
            <person name="Sekimoto H."/>
            <person name="Kawachi M."/>
            <person name="Minakuchi Y."/>
            <person name="Toyoda A."/>
            <person name="Nozaki H."/>
        </authorList>
    </citation>
    <scope>NUCLEOTIDE SEQUENCE [LARGE SCALE GENOMIC DNA]</scope>
    <source>
        <strain evidence="3 4">NIES-4468</strain>
    </source>
</reference>
<dbReference type="InterPro" id="IPR036514">
    <property type="entry name" value="SGNH_hydro_sf"/>
</dbReference>
<evidence type="ECO:0000256" key="2">
    <source>
        <dbReference type="SAM" id="SignalP"/>
    </source>
</evidence>
<feature type="region of interest" description="Disordered" evidence="1">
    <location>
        <begin position="147"/>
        <end position="173"/>
    </location>
</feature>
<gene>
    <name evidence="3" type="ORF">VaNZ11_003603</name>
</gene>
<protein>
    <recommendedName>
        <fullName evidence="5">SGNH hydrolase-type esterase domain-containing protein</fullName>
    </recommendedName>
</protein>
<evidence type="ECO:0000313" key="3">
    <source>
        <dbReference type="EMBL" id="GLI61409.1"/>
    </source>
</evidence>
<feature type="chain" id="PRO_5045630685" description="SGNH hydrolase-type esterase domain-containing protein" evidence="2">
    <location>
        <begin position="23"/>
        <end position="735"/>
    </location>
</feature>
<feature type="region of interest" description="Disordered" evidence="1">
    <location>
        <begin position="256"/>
        <end position="292"/>
    </location>
</feature>
<feature type="compositionally biased region" description="Low complexity" evidence="1">
    <location>
        <begin position="161"/>
        <end position="173"/>
    </location>
</feature>
<feature type="signal peptide" evidence="2">
    <location>
        <begin position="1"/>
        <end position="22"/>
    </location>
</feature>
<dbReference type="Gene3D" id="3.40.50.1110">
    <property type="entry name" value="SGNH hydrolase"/>
    <property type="match status" value="1"/>
</dbReference>
<feature type="region of interest" description="Disordered" evidence="1">
    <location>
        <begin position="716"/>
        <end position="735"/>
    </location>
</feature>
<accession>A0ABQ5RVE7</accession>
<keyword evidence="4" id="KW-1185">Reference proteome</keyword>
<proteinExistence type="predicted"/>
<organism evidence="3 4">
    <name type="scientific">Volvox africanus</name>
    <dbReference type="NCBI Taxonomy" id="51714"/>
    <lineage>
        <taxon>Eukaryota</taxon>
        <taxon>Viridiplantae</taxon>
        <taxon>Chlorophyta</taxon>
        <taxon>core chlorophytes</taxon>
        <taxon>Chlorophyceae</taxon>
        <taxon>CS clade</taxon>
        <taxon>Chlamydomonadales</taxon>
        <taxon>Volvocaceae</taxon>
        <taxon>Volvox</taxon>
    </lineage>
</organism>
<feature type="region of interest" description="Disordered" evidence="1">
    <location>
        <begin position="656"/>
        <end position="678"/>
    </location>
</feature>
<dbReference type="Proteomes" id="UP001165090">
    <property type="component" value="Unassembled WGS sequence"/>
</dbReference>
<keyword evidence="2" id="KW-0732">Signal</keyword>
<evidence type="ECO:0000256" key="1">
    <source>
        <dbReference type="SAM" id="MobiDB-lite"/>
    </source>
</evidence>
<name>A0ABQ5RVE7_9CHLO</name>
<evidence type="ECO:0008006" key="5">
    <source>
        <dbReference type="Google" id="ProtNLM"/>
    </source>
</evidence>